<dbReference type="OMA" id="TPICNPR"/>
<evidence type="ECO:0000313" key="1">
    <source>
        <dbReference type="EMBL" id="EGC42332.1"/>
    </source>
</evidence>
<dbReference type="HOGENOM" id="CLU_1454008_0_0_1"/>
<protein>
    <submittedName>
        <fullName evidence="1">Predicted protein</fullName>
    </submittedName>
</protein>
<dbReference type="EMBL" id="DS990636">
    <property type="protein sequence ID" value="EGC42332.1"/>
    <property type="molecule type" value="Genomic_DNA"/>
</dbReference>
<dbReference type="Proteomes" id="UP000008142">
    <property type="component" value="Unassembled WGS sequence"/>
</dbReference>
<name>F0U6W1_AJEC8</name>
<evidence type="ECO:0000313" key="2">
    <source>
        <dbReference type="Proteomes" id="UP000008142"/>
    </source>
</evidence>
<proteinExistence type="predicted"/>
<reference evidence="2" key="1">
    <citation type="submission" date="2008-07" db="EMBL/GenBank/DDBJ databases">
        <title>Annotation of Ajellomyces capsulatus strain H88.</title>
        <authorList>
            <person name="Champion M."/>
            <person name="Cuomo C."/>
            <person name="Ma L.-J."/>
            <person name="Henn M.R."/>
            <person name="Sil A."/>
            <person name="Goldman B."/>
            <person name="Young S.K."/>
            <person name="Kodira C.D."/>
            <person name="Zeng Q."/>
            <person name="Koehrsen M."/>
            <person name="Alvarado L."/>
            <person name="Berlin A."/>
            <person name="Borenstein D."/>
            <person name="Chen Z."/>
            <person name="Engels R."/>
            <person name="Freedman E."/>
            <person name="Gellesch M."/>
            <person name="Goldberg J."/>
            <person name="Griggs A."/>
            <person name="Gujja S."/>
            <person name="Heiman D."/>
            <person name="Hepburn T."/>
            <person name="Howarth C."/>
            <person name="Jen D."/>
            <person name="Larson L."/>
            <person name="Lewis B."/>
            <person name="Mehta T."/>
            <person name="Park D."/>
            <person name="Pearson M."/>
            <person name="Roberts A."/>
            <person name="Saif S."/>
            <person name="Shea T."/>
            <person name="Shenoy N."/>
            <person name="Sisk P."/>
            <person name="Stolte C."/>
            <person name="Sykes S."/>
            <person name="Walk T."/>
            <person name="White J."/>
            <person name="Yandava C."/>
            <person name="Klein B."/>
            <person name="McEwen J.G."/>
            <person name="Puccia R."/>
            <person name="Goldman G.H."/>
            <person name="Felipe M.S."/>
            <person name="Nino-Vega G."/>
            <person name="San-Blas G."/>
            <person name="Taylor J."/>
            <person name="Mendoza L."/>
            <person name="Galagan J."/>
            <person name="Nusbaum C."/>
            <person name="Birren B."/>
        </authorList>
    </citation>
    <scope>NUCLEOTIDE SEQUENCE [LARGE SCALE GENOMIC DNA]</scope>
    <source>
        <strain evidence="2">H88</strain>
    </source>
</reference>
<dbReference type="AlphaFoldDB" id="F0U6W1"/>
<gene>
    <name evidence="1" type="ORF">HCEG_01694</name>
</gene>
<organism evidence="2">
    <name type="scientific">Ajellomyces capsulatus (strain H88)</name>
    <name type="common">Darling's disease fungus</name>
    <name type="synonym">Histoplasma capsulatum</name>
    <dbReference type="NCBI Taxonomy" id="544711"/>
    <lineage>
        <taxon>Eukaryota</taxon>
        <taxon>Fungi</taxon>
        <taxon>Dikarya</taxon>
        <taxon>Ascomycota</taxon>
        <taxon>Pezizomycotina</taxon>
        <taxon>Eurotiomycetes</taxon>
        <taxon>Eurotiomycetidae</taxon>
        <taxon>Onygenales</taxon>
        <taxon>Ajellomycetaceae</taxon>
        <taxon>Histoplasma</taxon>
    </lineage>
</organism>
<accession>F0U6W1</accession>
<sequence length="188" mass="21378">MPTVHKAQVARCISSTPICNPRRLGDYFHRWSLRLATLDNNAVVWNVDDDDDDDDKSKFPSVPSFPLHCSQEILRAWVTLFPSCSGNELTHNDDNDDNGKNITHLPNPHPTQLLHSCDPTQVRKPPHLGQARPRPPPAHPWIRGRIPVHRSHPLPNRQGFQKEWIQDVRCRPDAESVTSRGLATMAVY</sequence>